<keyword evidence="3" id="KW-0067">ATP-binding</keyword>
<dbReference type="AlphaFoldDB" id="A0A0M8MG20"/>
<dbReference type="Proteomes" id="UP000037737">
    <property type="component" value="Unassembled WGS sequence"/>
</dbReference>
<dbReference type="PANTHER" id="PTHR45772">
    <property type="entry name" value="CONSERVED COMPONENT OF ABC TRANSPORTER FOR NATURAL AMINO ACIDS-RELATED"/>
    <property type="match status" value="1"/>
</dbReference>
<dbReference type="InterPro" id="IPR027417">
    <property type="entry name" value="P-loop_NTPase"/>
</dbReference>
<dbReference type="InterPro" id="IPR003593">
    <property type="entry name" value="AAA+_ATPase"/>
</dbReference>
<keyword evidence="6" id="KW-1185">Reference proteome</keyword>
<dbReference type="InterPro" id="IPR003439">
    <property type="entry name" value="ABC_transporter-like_ATP-bd"/>
</dbReference>
<evidence type="ECO:0000256" key="1">
    <source>
        <dbReference type="ARBA" id="ARBA00022448"/>
    </source>
</evidence>
<dbReference type="EMBL" id="LAVO01000003">
    <property type="protein sequence ID" value="KOS11746.1"/>
    <property type="molecule type" value="Genomic_DNA"/>
</dbReference>
<evidence type="ECO:0000256" key="2">
    <source>
        <dbReference type="ARBA" id="ARBA00022741"/>
    </source>
</evidence>
<dbReference type="PROSITE" id="PS50893">
    <property type="entry name" value="ABC_TRANSPORTER_2"/>
    <property type="match status" value="1"/>
</dbReference>
<dbReference type="InterPro" id="IPR017871">
    <property type="entry name" value="ABC_transporter-like_CS"/>
</dbReference>
<evidence type="ECO:0000259" key="4">
    <source>
        <dbReference type="PROSITE" id="PS50893"/>
    </source>
</evidence>
<accession>A0A0M8MG20</accession>
<dbReference type="Pfam" id="PF00005">
    <property type="entry name" value="ABC_tran"/>
    <property type="match status" value="1"/>
</dbReference>
<dbReference type="Gene3D" id="3.40.50.300">
    <property type="entry name" value="P-loop containing nucleotide triphosphate hydrolases"/>
    <property type="match status" value="1"/>
</dbReference>
<evidence type="ECO:0000313" key="5">
    <source>
        <dbReference type="EMBL" id="KOS11746.1"/>
    </source>
</evidence>
<keyword evidence="2" id="KW-0547">Nucleotide-binding</keyword>
<dbReference type="SUPFAM" id="SSF52540">
    <property type="entry name" value="P-loop containing nucleoside triphosphate hydrolases"/>
    <property type="match status" value="1"/>
</dbReference>
<comment type="caution">
    <text evidence="5">The sequence shown here is derived from an EMBL/GenBank/DDBJ whole genome shotgun (WGS) entry which is preliminary data.</text>
</comment>
<organism evidence="5 6">
    <name type="scientific">Microbacterium aurantiacum</name>
    <dbReference type="NCBI Taxonomy" id="162393"/>
    <lineage>
        <taxon>Bacteria</taxon>
        <taxon>Bacillati</taxon>
        <taxon>Actinomycetota</taxon>
        <taxon>Actinomycetes</taxon>
        <taxon>Micrococcales</taxon>
        <taxon>Microbacteriaceae</taxon>
        <taxon>Microbacterium</taxon>
    </lineage>
</organism>
<dbReference type="GO" id="GO:0005886">
    <property type="term" value="C:plasma membrane"/>
    <property type="evidence" value="ECO:0007669"/>
    <property type="project" value="TreeGrafter"/>
</dbReference>
<dbReference type="PANTHER" id="PTHR45772:SF3">
    <property type="entry name" value="ABC TRANSPORTER ATP-BINDING PROTEIN"/>
    <property type="match status" value="1"/>
</dbReference>
<evidence type="ECO:0000313" key="6">
    <source>
        <dbReference type="Proteomes" id="UP000037737"/>
    </source>
</evidence>
<feature type="domain" description="ABC transporter" evidence="4">
    <location>
        <begin position="9"/>
        <end position="252"/>
    </location>
</feature>
<dbReference type="Pfam" id="PF12399">
    <property type="entry name" value="BCA_ABC_TP_C"/>
    <property type="match status" value="1"/>
</dbReference>
<gene>
    <name evidence="5" type="ORF">XI38_04205</name>
</gene>
<dbReference type="SMART" id="SM00382">
    <property type="entry name" value="AAA"/>
    <property type="match status" value="1"/>
</dbReference>
<dbReference type="PROSITE" id="PS00211">
    <property type="entry name" value="ABC_TRANSPORTER_1"/>
    <property type="match status" value="1"/>
</dbReference>
<dbReference type="InterPro" id="IPR032823">
    <property type="entry name" value="BCA_ABC_TP_C"/>
</dbReference>
<protein>
    <submittedName>
        <fullName evidence="5">Branched-chain amino acid ABC transporter substrate-binding protein</fullName>
    </submittedName>
</protein>
<sequence>MNAPVPSALRVEGLGLQIGGATILEDVDLDVPAGSLVGVIGPNGAGKTTLFNVLSGIARPTAGRVLMDGEDITRLSVPQRARAGLGRTFQTSSLFPRLSVLENVRLAAQVTRGGSYSLLRFPRRSDAATATAREKLALVGLEHKLDTAAGDISHGDKRKLEIAVLLATDASIVLLDEPMAGVGSGDVPGLVDTIRRMQSETGATVLMVEHHIDVLMGLVDRVAVMYSGSIIAYDTPQRIMENPTVQSAYLGSAA</sequence>
<dbReference type="CDD" id="cd03219">
    <property type="entry name" value="ABC_Mj1267_LivG_branched"/>
    <property type="match status" value="1"/>
</dbReference>
<name>A0A0M8MG20_9MICO</name>
<proteinExistence type="predicted"/>
<reference evidence="5" key="1">
    <citation type="submission" date="2015-04" db="EMBL/GenBank/DDBJ databases">
        <title>Complete genome sequence of Microbacterium chocolatum SIT 101, a bacterium enantioselectively hydrolyzing mesomeric diesters.</title>
        <authorList>
            <person name="Li X."/>
            <person name="Xu Y."/>
        </authorList>
    </citation>
    <scope>NUCLEOTIDE SEQUENCE [LARGE SCALE GENOMIC DNA]</scope>
    <source>
        <strain evidence="5">SIT 101</strain>
    </source>
</reference>
<dbReference type="GO" id="GO:0016887">
    <property type="term" value="F:ATP hydrolysis activity"/>
    <property type="evidence" value="ECO:0007669"/>
    <property type="project" value="InterPro"/>
</dbReference>
<dbReference type="PATRIC" id="fig|84292.3.peg.873"/>
<dbReference type="GO" id="GO:0005524">
    <property type="term" value="F:ATP binding"/>
    <property type="evidence" value="ECO:0007669"/>
    <property type="project" value="UniProtKB-KW"/>
</dbReference>
<dbReference type="InterPro" id="IPR051120">
    <property type="entry name" value="ABC_AA/LPS_Transport"/>
</dbReference>
<keyword evidence="1" id="KW-0813">Transport</keyword>
<evidence type="ECO:0000256" key="3">
    <source>
        <dbReference type="ARBA" id="ARBA00022840"/>
    </source>
</evidence>